<dbReference type="GeneID" id="303115223"/>
<dbReference type="EMBL" id="VUMZ01000007">
    <property type="protein sequence ID" value="MST52204.1"/>
    <property type="molecule type" value="Genomic_DNA"/>
</dbReference>
<dbReference type="GO" id="GO:0007059">
    <property type="term" value="P:chromosome segregation"/>
    <property type="evidence" value="ECO:0007669"/>
    <property type="project" value="TreeGrafter"/>
</dbReference>
<gene>
    <name evidence="3" type="ORF">FYJ64_07780</name>
</gene>
<dbReference type="Proteomes" id="UP000474676">
    <property type="component" value="Unassembled WGS sequence"/>
</dbReference>
<evidence type="ECO:0000313" key="3">
    <source>
        <dbReference type="EMBL" id="MST52204.1"/>
    </source>
</evidence>
<accession>A0A6L5Y5W9</accession>
<dbReference type="InterPro" id="IPR004437">
    <property type="entry name" value="ParB/RepB/Spo0J"/>
</dbReference>
<keyword evidence="4" id="KW-1185">Reference proteome</keyword>
<reference evidence="3 4" key="1">
    <citation type="submission" date="2019-08" db="EMBL/GenBank/DDBJ databases">
        <title>In-depth cultivation of the pig gut microbiome towards novel bacterial diversity and tailored functional studies.</title>
        <authorList>
            <person name="Wylensek D."/>
            <person name="Hitch T.C.A."/>
            <person name="Clavel T."/>
        </authorList>
    </citation>
    <scope>NUCLEOTIDE SEQUENCE [LARGE SCALE GENOMIC DNA]</scope>
    <source>
        <strain evidence="3 4">WCA-MUC-591-APC-3H</strain>
    </source>
</reference>
<dbReference type="InterPro" id="IPR050336">
    <property type="entry name" value="Chromosome_partition/occlusion"/>
</dbReference>
<dbReference type="CDD" id="cd16407">
    <property type="entry name" value="ParB_N_like"/>
    <property type="match status" value="1"/>
</dbReference>
<dbReference type="SMART" id="SM00470">
    <property type="entry name" value="ParB"/>
    <property type="match status" value="1"/>
</dbReference>
<dbReference type="AlphaFoldDB" id="A0A6L5Y5W9"/>
<proteinExistence type="inferred from homology"/>
<name>A0A6L5Y5W9_9FIRM</name>
<dbReference type="Pfam" id="PF02195">
    <property type="entry name" value="ParB_N"/>
    <property type="match status" value="1"/>
</dbReference>
<dbReference type="InterPro" id="IPR003115">
    <property type="entry name" value="ParB_N"/>
</dbReference>
<protein>
    <submittedName>
        <fullName evidence="3">ParB/RepB/Spo0J family partition protein</fullName>
    </submittedName>
</protein>
<comment type="similarity">
    <text evidence="1">Belongs to the ParB family.</text>
</comment>
<dbReference type="InterPro" id="IPR036086">
    <property type="entry name" value="ParB/Sulfiredoxin_sf"/>
</dbReference>
<dbReference type="PANTHER" id="PTHR33375:SF1">
    <property type="entry name" value="CHROMOSOME-PARTITIONING PROTEIN PARB-RELATED"/>
    <property type="match status" value="1"/>
</dbReference>
<evidence type="ECO:0000259" key="2">
    <source>
        <dbReference type="SMART" id="SM00470"/>
    </source>
</evidence>
<dbReference type="NCBIfam" id="TIGR00180">
    <property type="entry name" value="parB_part"/>
    <property type="match status" value="1"/>
</dbReference>
<sequence>MAKEKREEIQFPSLDELFSSQEEREDAKLKRIYEIPLTEIDPFPDHPFKVRDDEDMMNLVESVRINGIITPATVRKKEDGRYELLSGHRRKRACELAGLPTLRCDVVEMDRDEATVFMVESNFQRTTILPSEKAFAYKMRLEAMNRQGKRSDLTFSPLDKKLRSGLKLSKDVGDSQAQIYRYIRLTELIPELLEMVDEGNIALRPAVELSYIPKDIQEDIFNCIDMEQCTPTHSQAIRMRKMATESKLTPESIEAIMLEEKPNQKERIVFRGDRIAKLFPRDLPLSKREDFVAAAMEHYNRFLQRKARDQER</sequence>
<dbReference type="GO" id="GO:0003677">
    <property type="term" value="F:DNA binding"/>
    <property type="evidence" value="ECO:0007669"/>
    <property type="project" value="InterPro"/>
</dbReference>
<evidence type="ECO:0000313" key="4">
    <source>
        <dbReference type="Proteomes" id="UP000474676"/>
    </source>
</evidence>
<dbReference type="RefSeq" id="WP_328596998.1">
    <property type="nucleotide sequence ID" value="NZ_VUMZ01000007.1"/>
</dbReference>
<comment type="caution">
    <text evidence="3">The sequence shown here is derived from an EMBL/GenBank/DDBJ whole genome shotgun (WGS) entry which is preliminary data.</text>
</comment>
<dbReference type="GO" id="GO:0005694">
    <property type="term" value="C:chromosome"/>
    <property type="evidence" value="ECO:0007669"/>
    <property type="project" value="TreeGrafter"/>
</dbReference>
<dbReference type="Gene3D" id="1.10.10.2830">
    <property type="match status" value="1"/>
</dbReference>
<feature type="domain" description="ParB-like N-terminal" evidence="2">
    <location>
        <begin position="33"/>
        <end position="123"/>
    </location>
</feature>
<dbReference type="Gene3D" id="3.90.1530.30">
    <property type="match status" value="1"/>
</dbReference>
<dbReference type="PANTHER" id="PTHR33375">
    <property type="entry name" value="CHROMOSOME-PARTITIONING PROTEIN PARB-RELATED"/>
    <property type="match status" value="1"/>
</dbReference>
<dbReference type="SUPFAM" id="SSF110849">
    <property type="entry name" value="ParB/Sulfiredoxin"/>
    <property type="match status" value="1"/>
</dbReference>
<dbReference type="SUPFAM" id="SSF109709">
    <property type="entry name" value="KorB DNA-binding domain-like"/>
    <property type="match status" value="1"/>
</dbReference>
<evidence type="ECO:0000256" key="1">
    <source>
        <dbReference type="ARBA" id="ARBA00006295"/>
    </source>
</evidence>
<organism evidence="3 4">
    <name type="scientific">Hornefia butyriciproducens</name>
    <dbReference type="NCBI Taxonomy" id="2652293"/>
    <lineage>
        <taxon>Bacteria</taxon>
        <taxon>Bacillati</taxon>
        <taxon>Bacillota</taxon>
        <taxon>Clostridia</taxon>
        <taxon>Peptostreptococcales</taxon>
        <taxon>Anaerovoracaceae</taxon>
        <taxon>Hornefia</taxon>
    </lineage>
</organism>